<gene>
    <name evidence="1" type="ORF">Dfulv_40675</name>
</gene>
<dbReference type="Gene3D" id="1.25.40.10">
    <property type="entry name" value="Tetratricopeptide repeat domain"/>
    <property type="match status" value="2"/>
</dbReference>
<reference evidence="1" key="2">
    <citation type="submission" date="2022-09" db="EMBL/GenBank/DDBJ databases">
        <title>Biosynthetic gene clusters of Dactylosporangioum fulvum.</title>
        <authorList>
            <person name="Caradec T."/>
        </authorList>
    </citation>
    <scope>NUCLEOTIDE SEQUENCE</scope>
    <source>
        <strain evidence="1">NRRL B-16292</strain>
    </source>
</reference>
<dbReference type="InterPro" id="IPR019734">
    <property type="entry name" value="TPR_rpt"/>
</dbReference>
<evidence type="ECO:0000313" key="1">
    <source>
        <dbReference type="EMBL" id="UWP81377.1"/>
    </source>
</evidence>
<dbReference type="PRINTS" id="PR00364">
    <property type="entry name" value="DISEASERSIST"/>
</dbReference>
<dbReference type="EMBL" id="CP073720">
    <property type="protein sequence ID" value="UWP81377.1"/>
    <property type="molecule type" value="Genomic_DNA"/>
</dbReference>
<evidence type="ECO:0000313" key="2">
    <source>
        <dbReference type="Proteomes" id="UP001059617"/>
    </source>
</evidence>
<keyword evidence="2" id="KW-1185">Reference proteome</keyword>
<accession>A0ABY5VUC8</accession>
<dbReference type="Pfam" id="PF13424">
    <property type="entry name" value="TPR_12"/>
    <property type="match status" value="1"/>
</dbReference>
<dbReference type="SMART" id="SM00028">
    <property type="entry name" value="TPR"/>
    <property type="match status" value="3"/>
</dbReference>
<dbReference type="Proteomes" id="UP001059617">
    <property type="component" value="Chromosome"/>
</dbReference>
<dbReference type="PANTHER" id="PTHR47691">
    <property type="entry name" value="REGULATOR-RELATED"/>
    <property type="match status" value="1"/>
</dbReference>
<sequence>MSNDLSGTVLGPAVQAGSIRDVHIHQPTTSAPVPRQLPPPAANFTSRADTLAHLDALIEEGRTFVVLTGPGGVGKTALALHWAHSIRRRFVDGQLHVDLEGFGTAEPVDVADALGAFLRALGVAPGGIPATVAEQAALYRTLTAEQSLLVLLDNAFSAAQVRQLIPASATSAVVVTSRRRLSELVPDGAHLVEVSPLPARDSVELLARTVGPQRVARERQQTERLAEICGGLPLALCVAAARLAARPMLSVRYVADELADEATRLTGLGVAEGRTVQAAFDVSYRHLDPGAAALYRRLSLHPGTEFGPGVIRAVATAIDPATAHRSIEPLLRASLLQEIDEERFRYHDLVRLHARLKADMDEPRNDLRTAVLTQVEWYHGAARRADEVLTPYRRRPAYTPVTGPTCLPRFDAREGALTWLERERVNVVAAGQVALELPHAELAWHLCDVLWPLLLLLKPSLRDRFEIHRRGVTAARLWGDAWAEAVMLNRLGRVCTRLGDAEAAESNLHAAIRLYETAGDVRGRLDAQEGLASAYLAAGRAGPAVHLLEEVLAGSRRLGEPRPLGLALITLGTALPKVGRAAEALPLLREAQAVFDGLIHIDPYNGVRATAGLAGALLAGGELPGAEDAANEAAQRMRALGAVHEEAEVTVLLGRIARRRGDVAAARRHYLAAIELFAAAGSPRASAVRDELRCSEESG</sequence>
<protein>
    <submittedName>
        <fullName evidence="1">Tetratricopeptide repeat protein</fullName>
    </submittedName>
</protein>
<dbReference type="Gene3D" id="3.40.50.300">
    <property type="entry name" value="P-loop containing nucleotide triphosphate hydrolases"/>
    <property type="match status" value="1"/>
</dbReference>
<proteinExistence type="predicted"/>
<dbReference type="RefSeq" id="WP_259859141.1">
    <property type="nucleotide sequence ID" value="NZ_BAAAST010000002.1"/>
</dbReference>
<dbReference type="SUPFAM" id="SSF52540">
    <property type="entry name" value="P-loop containing nucleoside triphosphate hydrolases"/>
    <property type="match status" value="1"/>
</dbReference>
<organism evidence="1 2">
    <name type="scientific">Dactylosporangium fulvum</name>
    <dbReference type="NCBI Taxonomy" id="53359"/>
    <lineage>
        <taxon>Bacteria</taxon>
        <taxon>Bacillati</taxon>
        <taxon>Actinomycetota</taxon>
        <taxon>Actinomycetes</taxon>
        <taxon>Micromonosporales</taxon>
        <taxon>Micromonosporaceae</taxon>
        <taxon>Dactylosporangium</taxon>
    </lineage>
</organism>
<reference evidence="1" key="1">
    <citation type="submission" date="2021-04" db="EMBL/GenBank/DDBJ databases">
        <authorList>
            <person name="Hartkoorn R.C."/>
            <person name="Beaudoing E."/>
            <person name="Hot D."/>
        </authorList>
    </citation>
    <scope>NUCLEOTIDE SEQUENCE</scope>
    <source>
        <strain evidence="1">NRRL B-16292</strain>
    </source>
</reference>
<dbReference type="SUPFAM" id="SSF48452">
    <property type="entry name" value="TPR-like"/>
    <property type="match status" value="1"/>
</dbReference>
<dbReference type="InterPro" id="IPR027417">
    <property type="entry name" value="P-loop_NTPase"/>
</dbReference>
<dbReference type="InterPro" id="IPR011990">
    <property type="entry name" value="TPR-like_helical_dom_sf"/>
</dbReference>
<name>A0ABY5VUC8_9ACTN</name>
<dbReference type="PANTHER" id="PTHR47691:SF3">
    <property type="entry name" value="HTH-TYPE TRANSCRIPTIONAL REGULATOR RV0890C-RELATED"/>
    <property type="match status" value="1"/>
</dbReference>